<keyword evidence="2" id="KW-1133">Transmembrane helix</keyword>
<dbReference type="InterPro" id="IPR022062">
    <property type="entry name" value="DUF3618"/>
</dbReference>
<evidence type="ECO:0000313" key="4">
    <source>
        <dbReference type="Proteomes" id="UP000238362"/>
    </source>
</evidence>
<protein>
    <submittedName>
        <fullName evidence="3">Uncharacterized protein DUF3618</fullName>
    </submittedName>
</protein>
<accession>A0A2T0LX66</accession>
<evidence type="ECO:0000256" key="2">
    <source>
        <dbReference type="SAM" id="Phobius"/>
    </source>
</evidence>
<reference evidence="3 4" key="1">
    <citation type="submission" date="2018-03" db="EMBL/GenBank/DDBJ databases">
        <title>Genomic Encyclopedia of Type Strains, Phase III (KMG-III): the genomes of soil and plant-associated and newly described type strains.</title>
        <authorList>
            <person name="Whitman W."/>
        </authorList>
    </citation>
    <scope>NUCLEOTIDE SEQUENCE [LARGE SCALE GENOMIC DNA]</scope>
    <source>
        <strain evidence="3 4">CGMCC 4.7125</strain>
    </source>
</reference>
<feature type="region of interest" description="Disordered" evidence="1">
    <location>
        <begin position="1"/>
        <end position="26"/>
    </location>
</feature>
<name>A0A2T0LX66_9PSEU</name>
<proteinExistence type="predicted"/>
<dbReference type="EMBL" id="PVNH01000004">
    <property type="protein sequence ID" value="PRX48616.1"/>
    <property type="molecule type" value="Genomic_DNA"/>
</dbReference>
<dbReference type="RefSeq" id="WP_106178679.1">
    <property type="nucleotide sequence ID" value="NZ_PVNH01000004.1"/>
</dbReference>
<evidence type="ECO:0000256" key="1">
    <source>
        <dbReference type="SAM" id="MobiDB-lite"/>
    </source>
</evidence>
<dbReference type="AlphaFoldDB" id="A0A2T0LX66"/>
<evidence type="ECO:0000313" key="3">
    <source>
        <dbReference type="EMBL" id="PRX48616.1"/>
    </source>
</evidence>
<gene>
    <name evidence="3" type="ORF">B0I33_104433</name>
</gene>
<sequence length="114" mass="12859">MNIPEEQRTESGTEREFPRDAEQARTDIELTRQELGDTVEALAEKANVPARAREQLQQRSDQAVQKARESLPPEAAHRVEQAVETVNRNPAAVLGAVVATVIVLRLVLRRRKQR</sequence>
<organism evidence="3 4">
    <name type="scientific">Prauserella shujinwangii</name>
    <dbReference type="NCBI Taxonomy" id="1453103"/>
    <lineage>
        <taxon>Bacteria</taxon>
        <taxon>Bacillati</taxon>
        <taxon>Actinomycetota</taxon>
        <taxon>Actinomycetes</taxon>
        <taxon>Pseudonocardiales</taxon>
        <taxon>Pseudonocardiaceae</taxon>
        <taxon>Prauserella</taxon>
    </lineage>
</organism>
<keyword evidence="2" id="KW-0472">Membrane</keyword>
<keyword evidence="4" id="KW-1185">Reference proteome</keyword>
<comment type="caution">
    <text evidence="3">The sequence shown here is derived from an EMBL/GenBank/DDBJ whole genome shotgun (WGS) entry which is preliminary data.</text>
</comment>
<dbReference type="Proteomes" id="UP000238362">
    <property type="component" value="Unassembled WGS sequence"/>
</dbReference>
<keyword evidence="2" id="KW-0812">Transmembrane</keyword>
<dbReference type="Pfam" id="PF12277">
    <property type="entry name" value="DUF3618"/>
    <property type="match status" value="1"/>
</dbReference>
<feature type="transmembrane region" description="Helical" evidence="2">
    <location>
        <begin position="91"/>
        <end position="108"/>
    </location>
</feature>
<dbReference type="OrthoDB" id="3538349at2"/>